<dbReference type="EMBL" id="JARAOO010000004">
    <property type="protein sequence ID" value="KAJ7971660.1"/>
    <property type="molecule type" value="Genomic_DNA"/>
</dbReference>
<dbReference type="InterPro" id="IPR044839">
    <property type="entry name" value="NDR1-like"/>
</dbReference>
<evidence type="ECO:0000313" key="6">
    <source>
        <dbReference type="Proteomes" id="UP001163823"/>
    </source>
</evidence>
<feature type="compositionally biased region" description="Pro residues" evidence="3">
    <location>
        <begin position="33"/>
        <end position="49"/>
    </location>
</feature>
<feature type="compositionally biased region" description="Low complexity" evidence="3">
    <location>
        <begin position="1"/>
        <end position="13"/>
    </location>
</feature>
<dbReference type="GO" id="GO:0098542">
    <property type="term" value="P:defense response to other organism"/>
    <property type="evidence" value="ECO:0007669"/>
    <property type="project" value="InterPro"/>
</dbReference>
<comment type="subcellular location">
    <subcellularLocation>
        <location evidence="1">Membrane</location>
    </subcellularLocation>
</comment>
<dbReference type="PANTHER" id="PTHR31234:SF55">
    <property type="entry name" value="LATE EMBRYOGENESIS ABUNDANT (LEA) HYDROXYPROLINE-RICH GLYCOPROTEIN FAMILY"/>
    <property type="match status" value="1"/>
</dbReference>
<keyword evidence="6" id="KW-1185">Reference proteome</keyword>
<sequence length="296" mass="32912">MPSSHSSSSSNESPTRRKESGAEPSSVERSHVHPPPPQPTTGQYPPPGNYLPPHMMGYPPAMGYPPHPQYVGYPPHGYPYPQNQPLPPAYYATQPGYQSSSSGFFRSFIICSTLILVLFFTISLMLSLVLHPQLPNFKVDALFVSNLNTSNSNLTANWDANITVENPNKKLKAYFTNVQTNMYHNEDIVSVIYASPFELDTKQTTVVNVKLTTNPSNQVMVARWVVDEMAKERGTGTVTFNLRMQLRSEFKSGELSSRGVVLRVFCEDLEVQFQGTTGNGALNYNGGKSKDCIVYY</sequence>
<dbReference type="GO" id="GO:0005886">
    <property type="term" value="C:plasma membrane"/>
    <property type="evidence" value="ECO:0007669"/>
    <property type="project" value="TreeGrafter"/>
</dbReference>
<keyword evidence="4" id="KW-0812">Transmembrane</keyword>
<dbReference type="AlphaFoldDB" id="A0AAD7PYR3"/>
<feature type="transmembrane region" description="Helical" evidence="4">
    <location>
        <begin position="108"/>
        <end position="130"/>
    </location>
</feature>
<keyword evidence="2 4" id="KW-0472">Membrane</keyword>
<name>A0AAD7PYR3_QUISA</name>
<evidence type="ECO:0000256" key="4">
    <source>
        <dbReference type="SAM" id="Phobius"/>
    </source>
</evidence>
<organism evidence="5 6">
    <name type="scientific">Quillaja saponaria</name>
    <name type="common">Soap bark tree</name>
    <dbReference type="NCBI Taxonomy" id="32244"/>
    <lineage>
        <taxon>Eukaryota</taxon>
        <taxon>Viridiplantae</taxon>
        <taxon>Streptophyta</taxon>
        <taxon>Embryophyta</taxon>
        <taxon>Tracheophyta</taxon>
        <taxon>Spermatophyta</taxon>
        <taxon>Magnoliopsida</taxon>
        <taxon>eudicotyledons</taxon>
        <taxon>Gunneridae</taxon>
        <taxon>Pentapetalae</taxon>
        <taxon>rosids</taxon>
        <taxon>fabids</taxon>
        <taxon>Fabales</taxon>
        <taxon>Quillajaceae</taxon>
        <taxon>Quillaja</taxon>
    </lineage>
</organism>
<dbReference type="Proteomes" id="UP001163823">
    <property type="component" value="Chromosome 4"/>
</dbReference>
<proteinExistence type="predicted"/>
<dbReference type="KEGG" id="qsa:O6P43_009658"/>
<accession>A0AAD7PYR3</accession>
<comment type="caution">
    <text evidence="5">The sequence shown here is derived from an EMBL/GenBank/DDBJ whole genome shotgun (WGS) entry which is preliminary data.</text>
</comment>
<dbReference type="SUPFAM" id="SSF81995">
    <property type="entry name" value="beta-sandwich domain of Sec23/24"/>
    <property type="match status" value="1"/>
</dbReference>
<evidence type="ECO:0000256" key="3">
    <source>
        <dbReference type="SAM" id="MobiDB-lite"/>
    </source>
</evidence>
<gene>
    <name evidence="5" type="ORF">O6P43_009658</name>
</gene>
<dbReference type="PANTHER" id="PTHR31234">
    <property type="entry name" value="LATE EMBRYOGENESIS ABUNDANT (LEA) HYDROXYPROLINE-RICH GLYCOPROTEIN FAMILY"/>
    <property type="match status" value="1"/>
</dbReference>
<keyword evidence="4" id="KW-1133">Transmembrane helix</keyword>
<reference evidence="5" key="1">
    <citation type="journal article" date="2023" name="Science">
        <title>Elucidation of the pathway for biosynthesis of saponin adjuvants from the soapbark tree.</title>
        <authorList>
            <person name="Reed J."/>
            <person name="Orme A."/>
            <person name="El-Demerdash A."/>
            <person name="Owen C."/>
            <person name="Martin L.B.B."/>
            <person name="Misra R.C."/>
            <person name="Kikuchi S."/>
            <person name="Rejzek M."/>
            <person name="Martin A.C."/>
            <person name="Harkess A."/>
            <person name="Leebens-Mack J."/>
            <person name="Louveau T."/>
            <person name="Stephenson M.J."/>
            <person name="Osbourn A."/>
        </authorList>
    </citation>
    <scope>NUCLEOTIDE SEQUENCE</scope>
    <source>
        <strain evidence="5">S10</strain>
    </source>
</reference>
<evidence type="ECO:0000256" key="2">
    <source>
        <dbReference type="ARBA" id="ARBA00023136"/>
    </source>
</evidence>
<feature type="region of interest" description="Disordered" evidence="3">
    <location>
        <begin position="1"/>
        <end position="49"/>
    </location>
</feature>
<evidence type="ECO:0000313" key="5">
    <source>
        <dbReference type="EMBL" id="KAJ7971660.1"/>
    </source>
</evidence>
<feature type="compositionally biased region" description="Basic and acidic residues" evidence="3">
    <location>
        <begin position="14"/>
        <end position="31"/>
    </location>
</feature>
<evidence type="ECO:0000256" key="1">
    <source>
        <dbReference type="ARBA" id="ARBA00004370"/>
    </source>
</evidence>
<protein>
    <submittedName>
        <fullName evidence="5">Late embryogenesis abundant (LEA) hydroxyproline-rich glycoprotein family</fullName>
    </submittedName>
</protein>